<name>A0ABS5P6V1_9FLAO</name>
<dbReference type="RefSeq" id="WP_213295246.1">
    <property type="nucleotide sequence ID" value="NZ_JAGYVZ010000002.1"/>
</dbReference>
<dbReference type="InterPro" id="IPR052891">
    <property type="entry name" value="DNA-3mA_glycosylase"/>
</dbReference>
<dbReference type="InterPro" id="IPR004597">
    <property type="entry name" value="Tag"/>
</dbReference>
<evidence type="ECO:0000313" key="1">
    <source>
        <dbReference type="EMBL" id="MBS7230014.1"/>
    </source>
</evidence>
<evidence type="ECO:0000313" key="2">
    <source>
        <dbReference type="Proteomes" id="UP000722625"/>
    </source>
</evidence>
<comment type="caution">
    <text evidence="1">The sequence shown here is derived from an EMBL/GenBank/DDBJ whole genome shotgun (WGS) entry which is preliminary data.</text>
</comment>
<reference evidence="1 2" key="1">
    <citation type="journal article" date="2018" name="Int. J. Syst. Evol. Microbiol.">
        <title>Flavobacterium chryseum sp. nov. and Flavobacterium psychroterrae sp. nov., novel environmental bacteria isolated from Antarctica.</title>
        <authorList>
            <person name="Kralova S."/>
            <person name="Svec P."/>
            <person name="Busse H.J."/>
            <person name="Stankova E."/>
            <person name="Vaczi P."/>
            <person name="Sedlacek I."/>
        </authorList>
    </citation>
    <scope>NUCLEOTIDE SEQUENCE [LARGE SCALE GENOMIC DNA]</scope>
    <source>
        <strain evidence="1 2">CCM 8827</strain>
    </source>
</reference>
<dbReference type="InterPro" id="IPR011257">
    <property type="entry name" value="DNA_glycosylase"/>
</dbReference>
<keyword evidence="2" id="KW-1185">Reference proteome</keyword>
<dbReference type="Pfam" id="PF03352">
    <property type="entry name" value="Adenine_glyco"/>
    <property type="match status" value="1"/>
</dbReference>
<organism evidence="1 2">
    <name type="scientific">Flavobacterium psychroterrae</name>
    <dbReference type="NCBI Taxonomy" id="2133767"/>
    <lineage>
        <taxon>Bacteria</taxon>
        <taxon>Pseudomonadati</taxon>
        <taxon>Bacteroidota</taxon>
        <taxon>Flavobacteriia</taxon>
        <taxon>Flavobacteriales</taxon>
        <taxon>Flavobacteriaceae</taxon>
        <taxon>Flavobacterium</taxon>
    </lineage>
</organism>
<dbReference type="NCBIfam" id="TIGR00624">
    <property type="entry name" value="tag"/>
    <property type="match status" value="1"/>
</dbReference>
<dbReference type="PANTHER" id="PTHR30037">
    <property type="entry name" value="DNA-3-METHYLADENINE GLYCOSYLASE 1"/>
    <property type="match status" value="1"/>
</dbReference>
<proteinExistence type="predicted"/>
<dbReference type="EMBL" id="JAGYVZ010000002">
    <property type="protein sequence ID" value="MBS7230014.1"/>
    <property type="molecule type" value="Genomic_DNA"/>
</dbReference>
<dbReference type="InterPro" id="IPR005019">
    <property type="entry name" value="Adenine_glyco"/>
</dbReference>
<gene>
    <name evidence="1" type="ORF">KHA90_03160</name>
</gene>
<dbReference type="SUPFAM" id="SSF48150">
    <property type="entry name" value="DNA-glycosylase"/>
    <property type="match status" value="1"/>
</dbReference>
<dbReference type="PANTHER" id="PTHR30037:SF4">
    <property type="entry name" value="DNA-3-METHYLADENINE GLYCOSYLASE I"/>
    <property type="match status" value="1"/>
</dbReference>
<dbReference type="Proteomes" id="UP000722625">
    <property type="component" value="Unassembled WGS sequence"/>
</dbReference>
<sequence length="189" mass="22066">METENQIRCSWCSASDLYKKYHDEEWGVPVYDDPSLFEFLILETFQAGLSWITILNKRENFRLAFDHFDYKKIANYTEEKIESLLQDAGIIRNKLKIRATISNAQAFMKVQEEFESFSNYIWKFTNGKPIINNPKTTKDIPATTPISDEISKDLKKRGFKFVGSTVIYAHMQATGMVNDHVENCWTRVK</sequence>
<protein>
    <submittedName>
        <fullName evidence="1">DNA-3-methyladenine glycosylase I</fullName>
    </submittedName>
</protein>
<dbReference type="Gene3D" id="1.10.340.30">
    <property type="entry name" value="Hypothetical protein, domain 2"/>
    <property type="match status" value="1"/>
</dbReference>
<accession>A0ABS5P6V1</accession>